<dbReference type="CDD" id="cd16961">
    <property type="entry name" value="RMtype1_S_TRD-CR_like"/>
    <property type="match status" value="1"/>
</dbReference>
<dbReference type="InterPro" id="IPR052021">
    <property type="entry name" value="Type-I_RS_S_subunit"/>
</dbReference>
<dbReference type="Gene3D" id="3.90.220.20">
    <property type="entry name" value="DNA methylase specificity domains"/>
    <property type="match status" value="2"/>
</dbReference>
<dbReference type="PANTHER" id="PTHR30408">
    <property type="entry name" value="TYPE-1 RESTRICTION ENZYME ECOKI SPECIFICITY PROTEIN"/>
    <property type="match status" value="1"/>
</dbReference>
<comment type="caution">
    <text evidence="3">The sequence shown here is derived from an EMBL/GenBank/DDBJ whole genome shotgun (WGS) entry which is preliminary data.</text>
</comment>
<sequence length="477" mass="54474">MLLKPYTKYRECEPPLLGHIPWLTRLPDHWQVVPSKRLFVPRKERAREDDIQLSATQAYGVIPQAEFERLVGRKVVRITHNLEKRAHVEPDDFVISMRSFQGGLERAWARGCIRSSYVVLEPTYDIHVGYFAHLFKCVDYISALQATSNFIRDGQDLNFGNFSLVDLPLPPMQEQEKIARFLDWESLRIEKFIRNKRRLIELLKEQKQNIINQTVTRGLDPNVKLKPSGVEWIGDIPAHWEATKLKRVVRFNPSKSETGASKDDEGQVVFLPMERISVNGEVDCTERRPVSEIWDGFTYFRRGDVVLAKITPCFENGKGACLKSLETEFGFGTTELIVLRPSKPIKGEFLRFLTSTKQFLQVGEQFMTGAAGQQRIPSVFVKEYPIGLPPMSEQQEILDHIRKKSGEIDQAITRAEREIELIREYRARLISDVVTGQVDVRGIEVPEVTEAELQALDDAPGEDEVLVDGEATAEVAQ</sequence>
<proteinExistence type="predicted"/>
<keyword evidence="1" id="KW-0680">Restriction system</keyword>
<evidence type="ECO:0000256" key="2">
    <source>
        <dbReference type="ARBA" id="ARBA00023125"/>
    </source>
</evidence>
<protein>
    <submittedName>
        <fullName evidence="3">Restriction endonuclease subunit S</fullName>
    </submittedName>
</protein>
<evidence type="ECO:0000313" key="4">
    <source>
        <dbReference type="Proteomes" id="UP000315400"/>
    </source>
</evidence>
<gene>
    <name evidence="3" type="ORF">FKY71_08020</name>
</gene>
<keyword evidence="3" id="KW-0378">Hydrolase</keyword>
<dbReference type="GO" id="GO:0004519">
    <property type="term" value="F:endonuclease activity"/>
    <property type="evidence" value="ECO:0007669"/>
    <property type="project" value="UniProtKB-KW"/>
</dbReference>
<evidence type="ECO:0000256" key="1">
    <source>
        <dbReference type="ARBA" id="ARBA00022747"/>
    </source>
</evidence>
<reference evidence="3 4" key="1">
    <citation type="submission" date="2019-06" db="EMBL/GenBank/DDBJ databases">
        <title>Metagenome assembled Genome of Spiribacter salinus SL48-SHIP from the microbial mat of Salt Lake 48 (Novosibirsk region, Russia).</title>
        <authorList>
            <person name="Shipova A."/>
            <person name="Rozanov A.S."/>
            <person name="Bryanskaya A.V."/>
            <person name="Peltek S.E."/>
        </authorList>
    </citation>
    <scope>NUCLEOTIDE SEQUENCE [LARGE SCALE GENOMIC DNA]</scope>
    <source>
        <strain evidence="3">SL48-SHIP-2</strain>
    </source>
</reference>
<dbReference type="Proteomes" id="UP000315400">
    <property type="component" value="Unassembled WGS sequence"/>
</dbReference>
<dbReference type="Gene3D" id="1.10.287.1120">
    <property type="entry name" value="Bipartite methylase S protein"/>
    <property type="match status" value="1"/>
</dbReference>
<name>A0A540VRZ1_9GAMM</name>
<dbReference type="CDD" id="cd17260">
    <property type="entry name" value="RMtype1_S_EcoEI-TRD1-CR1_like"/>
    <property type="match status" value="1"/>
</dbReference>
<dbReference type="InterPro" id="IPR044946">
    <property type="entry name" value="Restrct_endonuc_typeI_TRD_sf"/>
</dbReference>
<accession>A0A540VRZ1</accession>
<dbReference type="PANTHER" id="PTHR30408:SF12">
    <property type="entry name" value="TYPE I RESTRICTION ENZYME MJAVIII SPECIFICITY SUBUNIT"/>
    <property type="match status" value="1"/>
</dbReference>
<dbReference type="AlphaFoldDB" id="A0A540VRZ1"/>
<evidence type="ECO:0000313" key="3">
    <source>
        <dbReference type="EMBL" id="TQE99549.1"/>
    </source>
</evidence>
<dbReference type="EMBL" id="VIFK01000054">
    <property type="protein sequence ID" value="TQE99549.1"/>
    <property type="molecule type" value="Genomic_DNA"/>
</dbReference>
<dbReference type="SUPFAM" id="SSF116734">
    <property type="entry name" value="DNA methylase specificity domain"/>
    <property type="match status" value="2"/>
</dbReference>
<keyword evidence="2" id="KW-0238">DNA-binding</keyword>
<keyword evidence="3" id="KW-0540">Nuclease</keyword>
<keyword evidence="3" id="KW-0255">Endonuclease</keyword>
<dbReference type="GO" id="GO:0009307">
    <property type="term" value="P:DNA restriction-modification system"/>
    <property type="evidence" value="ECO:0007669"/>
    <property type="project" value="UniProtKB-KW"/>
</dbReference>
<organism evidence="3 4">
    <name type="scientific">Spiribacter salinus</name>
    <dbReference type="NCBI Taxonomy" id="1335746"/>
    <lineage>
        <taxon>Bacteria</taxon>
        <taxon>Pseudomonadati</taxon>
        <taxon>Pseudomonadota</taxon>
        <taxon>Gammaproteobacteria</taxon>
        <taxon>Chromatiales</taxon>
        <taxon>Ectothiorhodospiraceae</taxon>
        <taxon>Spiribacter</taxon>
    </lineage>
</organism>
<dbReference type="GO" id="GO:0003677">
    <property type="term" value="F:DNA binding"/>
    <property type="evidence" value="ECO:0007669"/>
    <property type="project" value="UniProtKB-KW"/>
</dbReference>